<dbReference type="GO" id="GO:0003677">
    <property type="term" value="F:DNA binding"/>
    <property type="evidence" value="ECO:0007669"/>
    <property type="project" value="UniProtKB-UniRule"/>
</dbReference>
<evidence type="ECO:0000256" key="6">
    <source>
        <dbReference type="PROSITE-ProRule" id="PRU01091"/>
    </source>
</evidence>
<dbReference type="SUPFAM" id="SSF48452">
    <property type="entry name" value="TPR-like"/>
    <property type="match status" value="1"/>
</dbReference>
<dbReference type="EMBL" id="CP022310">
    <property type="protein sequence ID" value="QDI68398.1"/>
    <property type="molecule type" value="Genomic_DNA"/>
</dbReference>
<dbReference type="GO" id="GO:0000160">
    <property type="term" value="P:phosphorelay signal transduction system"/>
    <property type="evidence" value="ECO:0007669"/>
    <property type="project" value="UniProtKB-KW"/>
</dbReference>
<keyword evidence="4 6" id="KW-0238">DNA-binding</keyword>
<sequence>MEFGILGPLRVRHQGREIPIPGRKQRALLAALLLARGEVLSDERLTALLWGQRPPATVSAQLYTYVSRLRQRLGPAVELVREPAGYRLGTRGAVFDAAEFHRLSRAGHTALREGRPDRAARLLRAALDLWRGPALGGVTDFLRDAETPQLDEARMAALESRLEAELALGEHRQLVAELTGLVTRFPLRERLRAQWMTALYRCERQAEALAVYHEGRRLLAEELGVDPGAVLTATLHAVLDGRLALDDPATRPAVLPGAAGA</sequence>
<dbReference type="InterPro" id="IPR016032">
    <property type="entry name" value="Sig_transdc_resp-reg_C-effctor"/>
</dbReference>
<dbReference type="GO" id="GO:0006355">
    <property type="term" value="P:regulation of DNA-templated transcription"/>
    <property type="evidence" value="ECO:0007669"/>
    <property type="project" value="InterPro"/>
</dbReference>
<dbReference type="PROSITE" id="PS51755">
    <property type="entry name" value="OMPR_PHOB"/>
    <property type="match status" value="1"/>
</dbReference>
<keyword evidence="5" id="KW-0804">Transcription</keyword>
<dbReference type="InterPro" id="IPR005158">
    <property type="entry name" value="BTAD"/>
</dbReference>
<dbReference type="InterPro" id="IPR011990">
    <property type="entry name" value="TPR-like_helical_dom_sf"/>
</dbReference>
<dbReference type="InterPro" id="IPR051677">
    <property type="entry name" value="AfsR-DnrI-RedD_regulator"/>
</dbReference>
<dbReference type="KEGG" id="sast:CD934_06690"/>
<keyword evidence="2" id="KW-0902">Two-component regulatory system</keyword>
<dbReference type="AlphaFoldDB" id="A0A514JNJ0"/>
<dbReference type="RefSeq" id="WP_142231519.1">
    <property type="nucleotide sequence ID" value="NZ_CP022310.1"/>
</dbReference>
<evidence type="ECO:0000256" key="5">
    <source>
        <dbReference type="ARBA" id="ARBA00023163"/>
    </source>
</evidence>
<protein>
    <submittedName>
        <fullName evidence="8">Regulator protein</fullName>
    </submittedName>
</protein>
<comment type="similarity">
    <text evidence="1">Belongs to the AfsR/DnrI/RedD regulatory family.</text>
</comment>
<dbReference type="Gene3D" id="1.10.10.10">
    <property type="entry name" value="Winged helix-like DNA-binding domain superfamily/Winged helix DNA-binding domain"/>
    <property type="match status" value="1"/>
</dbReference>
<evidence type="ECO:0000313" key="8">
    <source>
        <dbReference type="EMBL" id="QDI68398.1"/>
    </source>
</evidence>
<evidence type="ECO:0000259" key="7">
    <source>
        <dbReference type="PROSITE" id="PS51755"/>
    </source>
</evidence>
<dbReference type="Gene3D" id="1.25.40.10">
    <property type="entry name" value="Tetratricopeptide repeat domain"/>
    <property type="match status" value="1"/>
</dbReference>
<feature type="domain" description="OmpR/PhoB-type" evidence="7">
    <location>
        <begin position="1"/>
        <end position="90"/>
    </location>
</feature>
<reference evidence="8 9" key="1">
    <citation type="submission" date="2017-07" db="EMBL/GenBank/DDBJ databases">
        <title>The Complete Genome of Streptomyces asterosporus-ZSY.</title>
        <authorList>
            <person name="Zhang S."/>
        </authorList>
    </citation>
    <scope>NUCLEOTIDE SEQUENCE [LARGE SCALE GENOMIC DNA]</scope>
    <source>
        <strain evidence="8 9">DSM 41452</strain>
    </source>
</reference>
<gene>
    <name evidence="8" type="ORF">CD934_06690</name>
</gene>
<dbReference type="PANTHER" id="PTHR35807">
    <property type="entry name" value="TRANSCRIPTIONAL REGULATOR REDD-RELATED"/>
    <property type="match status" value="1"/>
</dbReference>
<evidence type="ECO:0000256" key="2">
    <source>
        <dbReference type="ARBA" id="ARBA00023012"/>
    </source>
</evidence>
<evidence type="ECO:0000313" key="9">
    <source>
        <dbReference type="Proteomes" id="UP000316215"/>
    </source>
</evidence>
<accession>A0A514JNJ0</accession>
<keyword evidence="9" id="KW-1185">Reference proteome</keyword>
<dbReference type="Pfam" id="PF00486">
    <property type="entry name" value="Trans_reg_C"/>
    <property type="match status" value="1"/>
</dbReference>
<dbReference type="SMART" id="SM00862">
    <property type="entry name" value="Trans_reg_C"/>
    <property type="match status" value="1"/>
</dbReference>
<dbReference type="InterPro" id="IPR001867">
    <property type="entry name" value="OmpR/PhoB-type_DNA-bd"/>
</dbReference>
<dbReference type="SUPFAM" id="SSF46894">
    <property type="entry name" value="C-terminal effector domain of the bipartite response regulators"/>
    <property type="match status" value="1"/>
</dbReference>
<dbReference type="InterPro" id="IPR036388">
    <property type="entry name" value="WH-like_DNA-bd_sf"/>
</dbReference>
<name>A0A514JNJ0_9ACTN</name>
<dbReference type="PANTHER" id="PTHR35807:SF1">
    <property type="entry name" value="TRANSCRIPTIONAL REGULATOR REDD"/>
    <property type="match status" value="1"/>
</dbReference>
<evidence type="ECO:0000256" key="1">
    <source>
        <dbReference type="ARBA" id="ARBA00005820"/>
    </source>
</evidence>
<evidence type="ECO:0000256" key="4">
    <source>
        <dbReference type="ARBA" id="ARBA00023125"/>
    </source>
</evidence>
<dbReference type="Pfam" id="PF03704">
    <property type="entry name" value="BTAD"/>
    <property type="match status" value="1"/>
</dbReference>
<organism evidence="8 9">
    <name type="scientific">Streptomyces calvus</name>
    <dbReference type="NCBI Taxonomy" id="67282"/>
    <lineage>
        <taxon>Bacteria</taxon>
        <taxon>Bacillati</taxon>
        <taxon>Actinomycetota</taxon>
        <taxon>Actinomycetes</taxon>
        <taxon>Kitasatosporales</taxon>
        <taxon>Streptomycetaceae</taxon>
        <taxon>Streptomyces</taxon>
    </lineage>
</organism>
<feature type="DNA-binding region" description="OmpR/PhoB-type" evidence="6">
    <location>
        <begin position="1"/>
        <end position="90"/>
    </location>
</feature>
<proteinExistence type="inferred from homology"/>
<dbReference type="Proteomes" id="UP000316215">
    <property type="component" value="Chromosome"/>
</dbReference>
<evidence type="ECO:0000256" key="3">
    <source>
        <dbReference type="ARBA" id="ARBA00023015"/>
    </source>
</evidence>
<dbReference type="CDD" id="cd15831">
    <property type="entry name" value="BTAD"/>
    <property type="match status" value="1"/>
</dbReference>
<keyword evidence="3" id="KW-0805">Transcription regulation</keyword>
<dbReference type="SMART" id="SM01043">
    <property type="entry name" value="BTAD"/>
    <property type="match status" value="1"/>
</dbReference>